<feature type="transmembrane region" description="Helical" evidence="6">
    <location>
        <begin position="7"/>
        <end position="29"/>
    </location>
</feature>
<evidence type="ECO:0000313" key="7">
    <source>
        <dbReference type="EMBL" id="MBO1250330.1"/>
    </source>
</evidence>
<evidence type="ECO:0000256" key="1">
    <source>
        <dbReference type="ARBA" id="ARBA00004651"/>
    </source>
</evidence>
<dbReference type="PANTHER" id="PTHR30086:SF20">
    <property type="entry name" value="ARGININE EXPORTER PROTEIN ARGO-RELATED"/>
    <property type="match status" value="1"/>
</dbReference>
<keyword evidence="8" id="KW-1185">Reference proteome</keyword>
<evidence type="ECO:0000256" key="5">
    <source>
        <dbReference type="ARBA" id="ARBA00023136"/>
    </source>
</evidence>
<gene>
    <name evidence="7" type="ORF">J1777_10935</name>
</gene>
<evidence type="ECO:0000256" key="3">
    <source>
        <dbReference type="ARBA" id="ARBA00022692"/>
    </source>
</evidence>
<dbReference type="InterPro" id="IPR001123">
    <property type="entry name" value="LeuE-type"/>
</dbReference>
<keyword evidence="4 6" id="KW-1133">Transmembrane helix</keyword>
<evidence type="ECO:0000256" key="6">
    <source>
        <dbReference type="SAM" id="Phobius"/>
    </source>
</evidence>
<organism evidence="7 8">
    <name type="scientific">Comamonas denitrificans</name>
    <dbReference type="NCBI Taxonomy" id="117506"/>
    <lineage>
        <taxon>Bacteria</taxon>
        <taxon>Pseudomonadati</taxon>
        <taxon>Pseudomonadota</taxon>
        <taxon>Betaproteobacteria</taxon>
        <taxon>Burkholderiales</taxon>
        <taxon>Comamonadaceae</taxon>
        <taxon>Comamonas</taxon>
    </lineage>
</organism>
<reference evidence="7" key="1">
    <citation type="submission" date="2021-03" db="EMBL/GenBank/DDBJ databases">
        <title>Comamonas denitrificans.</title>
        <authorList>
            <person name="Finster K."/>
        </authorList>
    </citation>
    <scope>NUCLEOTIDE SEQUENCE</scope>
    <source>
        <strain evidence="7">MM2021_4</strain>
    </source>
</reference>
<dbReference type="PANTHER" id="PTHR30086">
    <property type="entry name" value="ARGININE EXPORTER PROTEIN ARGO"/>
    <property type="match status" value="1"/>
</dbReference>
<evidence type="ECO:0000256" key="4">
    <source>
        <dbReference type="ARBA" id="ARBA00022989"/>
    </source>
</evidence>
<sequence>MPLNFDLALLPSSSVLLPLAAFIFVSSITPGPNNVMLTASGANFGYQRSVPHMLGISVGATLMLLVVGAGLGAVFARWPQLYTLLQWVGAAYLVWLAWKIATAGRVQTGQAKPQPLNFWQAAAFQWVNPKAWLMSVGVVAAYTSPTAYWASLALGAGVMLVVNYPCISVWTLFGSVIGRWLQSPRALQMFNGAMAVLLLLSLYPLLAGGGHSAT</sequence>
<dbReference type="RefSeq" id="WP_207575727.1">
    <property type="nucleotide sequence ID" value="NZ_JAFNME010000024.1"/>
</dbReference>
<dbReference type="Pfam" id="PF01810">
    <property type="entry name" value="LysE"/>
    <property type="match status" value="1"/>
</dbReference>
<evidence type="ECO:0000313" key="8">
    <source>
        <dbReference type="Proteomes" id="UP000664731"/>
    </source>
</evidence>
<dbReference type="EMBL" id="JAFNME010000024">
    <property type="protein sequence ID" value="MBO1250330.1"/>
    <property type="molecule type" value="Genomic_DNA"/>
</dbReference>
<keyword evidence="5 6" id="KW-0472">Membrane</keyword>
<comment type="subcellular location">
    <subcellularLocation>
        <location evidence="1">Cell membrane</location>
        <topology evidence="1">Multi-pass membrane protein</topology>
    </subcellularLocation>
</comment>
<accession>A0A939H1Q5</accession>
<feature type="transmembrane region" description="Helical" evidence="6">
    <location>
        <begin position="186"/>
        <end position="206"/>
    </location>
</feature>
<keyword evidence="3 6" id="KW-0812">Transmembrane</keyword>
<protein>
    <submittedName>
        <fullName evidence="7">LysE family translocator</fullName>
    </submittedName>
</protein>
<evidence type="ECO:0000256" key="2">
    <source>
        <dbReference type="ARBA" id="ARBA00022475"/>
    </source>
</evidence>
<dbReference type="GO" id="GO:0033228">
    <property type="term" value="P:cysteine export across plasma membrane"/>
    <property type="evidence" value="ECO:0007669"/>
    <property type="project" value="TreeGrafter"/>
</dbReference>
<comment type="caution">
    <text evidence="7">The sequence shown here is derived from an EMBL/GenBank/DDBJ whole genome shotgun (WGS) entry which is preliminary data.</text>
</comment>
<name>A0A939H1Q5_9BURK</name>
<dbReference type="GO" id="GO:0015171">
    <property type="term" value="F:amino acid transmembrane transporter activity"/>
    <property type="evidence" value="ECO:0007669"/>
    <property type="project" value="TreeGrafter"/>
</dbReference>
<proteinExistence type="predicted"/>
<feature type="transmembrane region" description="Helical" evidence="6">
    <location>
        <begin position="81"/>
        <end position="98"/>
    </location>
</feature>
<dbReference type="GO" id="GO:0005886">
    <property type="term" value="C:plasma membrane"/>
    <property type="evidence" value="ECO:0007669"/>
    <property type="project" value="UniProtKB-SubCell"/>
</dbReference>
<dbReference type="AlphaFoldDB" id="A0A939H1Q5"/>
<feature type="transmembrane region" description="Helical" evidence="6">
    <location>
        <begin position="148"/>
        <end position="174"/>
    </location>
</feature>
<feature type="transmembrane region" description="Helical" evidence="6">
    <location>
        <begin position="49"/>
        <end position="74"/>
    </location>
</feature>
<keyword evidence="2" id="KW-1003">Cell membrane</keyword>
<dbReference type="Proteomes" id="UP000664731">
    <property type="component" value="Unassembled WGS sequence"/>
</dbReference>